<dbReference type="RefSeq" id="WP_105723700.1">
    <property type="nucleotide sequence ID" value="NZ_PVBS01000001.1"/>
</dbReference>
<feature type="domain" description="YaiO beta-barrel" evidence="4">
    <location>
        <begin position="177"/>
        <end position="349"/>
    </location>
</feature>
<dbReference type="InterPro" id="IPR011990">
    <property type="entry name" value="TPR-like_helical_dom_sf"/>
</dbReference>
<dbReference type="AlphaFoldDB" id="A0A2S9JTS6"/>
<name>A0A2S9JTS6_9SPHI</name>
<gene>
    <name evidence="5" type="ORF">C5749_05410</name>
</gene>
<evidence type="ECO:0000256" key="1">
    <source>
        <dbReference type="ARBA" id="ARBA00022737"/>
    </source>
</evidence>
<dbReference type="InterPro" id="IPR019734">
    <property type="entry name" value="TPR_rpt"/>
</dbReference>
<keyword evidence="2 3" id="KW-0802">TPR repeat</keyword>
<evidence type="ECO:0000259" key="4">
    <source>
        <dbReference type="Pfam" id="PF19413"/>
    </source>
</evidence>
<proteinExistence type="predicted"/>
<evidence type="ECO:0000313" key="6">
    <source>
        <dbReference type="Proteomes" id="UP000238642"/>
    </source>
</evidence>
<dbReference type="InterPro" id="IPR030887">
    <property type="entry name" value="Beta-barrel_YaiO"/>
</dbReference>
<dbReference type="PROSITE" id="PS50005">
    <property type="entry name" value="TPR"/>
    <property type="match status" value="1"/>
</dbReference>
<keyword evidence="6" id="KW-1185">Reference proteome</keyword>
<accession>A0A2S9JTS6</accession>
<protein>
    <recommendedName>
        <fullName evidence="4">YaiO beta-barrel domain-containing protein</fullName>
    </recommendedName>
</protein>
<comment type="caution">
    <text evidence="5">The sequence shown here is derived from an EMBL/GenBank/DDBJ whole genome shotgun (WGS) entry which is preliminary data.</text>
</comment>
<dbReference type="SUPFAM" id="SSF48452">
    <property type="entry name" value="TPR-like"/>
    <property type="match status" value="1"/>
</dbReference>
<dbReference type="Gene3D" id="1.25.40.10">
    <property type="entry name" value="Tetratricopeptide repeat domain"/>
    <property type="match status" value="2"/>
</dbReference>
<evidence type="ECO:0000256" key="3">
    <source>
        <dbReference type="PROSITE-ProRule" id="PRU00339"/>
    </source>
</evidence>
<reference evidence="5 6" key="1">
    <citation type="submission" date="2018-02" db="EMBL/GenBank/DDBJ databases">
        <title>The draft genome of Sphingobacterium gobiense H7.</title>
        <authorList>
            <person name="Li L."/>
            <person name="Liu L."/>
            <person name="Zhang X."/>
            <person name="Wang T."/>
            <person name="Liang L."/>
        </authorList>
    </citation>
    <scope>NUCLEOTIDE SEQUENCE [LARGE SCALE GENOMIC DNA]</scope>
    <source>
        <strain evidence="5 6">ACCC 05757</strain>
    </source>
</reference>
<dbReference type="EMBL" id="PVBS01000001">
    <property type="protein sequence ID" value="PRD56669.1"/>
    <property type="molecule type" value="Genomic_DNA"/>
</dbReference>
<dbReference type="NCBIfam" id="TIGR04390">
    <property type="entry name" value="OMP_YaiO_dom"/>
    <property type="match status" value="1"/>
</dbReference>
<evidence type="ECO:0000256" key="2">
    <source>
        <dbReference type="ARBA" id="ARBA00022803"/>
    </source>
</evidence>
<dbReference type="Pfam" id="PF19413">
    <property type="entry name" value="YaiO"/>
    <property type="match status" value="1"/>
</dbReference>
<sequence length="411" mass="47217">MKRYCYLVLISLLPLAIYGQEGQSSDDLFAKARYAAFEEKNYTSAIQLAKQALEKSPEYTDISIFLGRLYTWTEDVASARQVYEALDKKNVTDEDFFVAYGSLEYWNDHYKKAIGIIDRGITRHPQSETLWLLKAKIHSADNDYVEAEKATSSALEIDPKNTEARAIAARIRELSSKNAFGVTYSFSHFDKQFDNDWHTVGISYRRITPIGSVIARGNYANRFGENGAQFELEAYPRLSKMFYLYLGAAYSDNVGIFPKYRTGASLYANLPNSFEGELGYRQLHFSNNIWMYTASVGKYYKNLWFNFRTYLTPDHTNISHSYTGTMRYYTKGANDYFALQVGTGISPEESINALLETYNYKLKTLKFGGEYNFSINKLNLFSIAATYYNQEYRPDEKGNQFDISIGYIKAF</sequence>
<keyword evidence="1" id="KW-0677">Repeat</keyword>
<dbReference type="Proteomes" id="UP000238642">
    <property type="component" value="Unassembled WGS sequence"/>
</dbReference>
<dbReference type="InterPro" id="IPR051685">
    <property type="entry name" value="Ycf3/AcsC/BcsC/TPR_MFPF"/>
</dbReference>
<dbReference type="PANTHER" id="PTHR44943">
    <property type="entry name" value="CELLULOSE SYNTHASE OPERON PROTEIN C"/>
    <property type="match status" value="1"/>
</dbReference>
<feature type="repeat" description="TPR" evidence="3">
    <location>
        <begin position="128"/>
        <end position="161"/>
    </location>
</feature>
<dbReference type="PANTHER" id="PTHR44943:SF8">
    <property type="entry name" value="TPR REPEAT-CONTAINING PROTEIN MJ0263"/>
    <property type="match status" value="1"/>
</dbReference>
<dbReference type="Pfam" id="PF14559">
    <property type="entry name" value="TPR_19"/>
    <property type="match status" value="1"/>
</dbReference>
<evidence type="ECO:0000313" key="5">
    <source>
        <dbReference type="EMBL" id="PRD56669.1"/>
    </source>
</evidence>
<dbReference type="OrthoDB" id="742239at2"/>
<organism evidence="5 6">
    <name type="scientific">Sphingobacterium gobiense</name>
    <dbReference type="NCBI Taxonomy" id="1382456"/>
    <lineage>
        <taxon>Bacteria</taxon>
        <taxon>Pseudomonadati</taxon>
        <taxon>Bacteroidota</taxon>
        <taxon>Sphingobacteriia</taxon>
        <taxon>Sphingobacteriales</taxon>
        <taxon>Sphingobacteriaceae</taxon>
        <taxon>Sphingobacterium</taxon>
    </lineage>
</organism>